<name>A0AAV4RKB5_CAEEX</name>
<dbReference type="SUPFAM" id="SSF48264">
    <property type="entry name" value="Cytochrome P450"/>
    <property type="match status" value="1"/>
</dbReference>
<dbReference type="Pfam" id="PF00067">
    <property type="entry name" value="p450"/>
    <property type="match status" value="1"/>
</dbReference>
<evidence type="ECO:0000256" key="5">
    <source>
        <dbReference type="ARBA" id="ARBA00022824"/>
    </source>
</evidence>
<accession>A0AAV4RKB5</accession>
<evidence type="ECO:0000256" key="2">
    <source>
        <dbReference type="ARBA" id="ARBA00004586"/>
    </source>
</evidence>
<protein>
    <submittedName>
        <fullName evidence="9">Cytochrome P450 4c3</fullName>
    </submittedName>
</protein>
<organism evidence="9 10">
    <name type="scientific">Caerostris extrusa</name>
    <name type="common">Bark spider</name>
    <name type="synonym">Caerostris bankana</name>
    <dbReference type="NCBI Taxonomy" id="172846"/>
    <lineage>
        <taxon>Eukaryota</taxon>
        <taxon>Metazoa</taxon>
        <taxon>Ecdysozoa</taxon>
        <taxon>Arthropoda</taxon>
        <taxon>Chelicerata</taxon>
        <taxon>Arachnida</taxon>
        <taxon>Araneae</taxon>
        <taxon>Araneomorphae</taxon>
        <taxon>Entelegynae</taxon>
        <taxon>Araneoidea</taxon>
        <taxon>Araneidae</taxon>
        <taxon>Caerostris</taxon>
    </lineage>
</organism>
<evidence type="ECO:0000313" key="9">
    <source>
        <dbReference type="EMBL" id="GIY21787.1"/>
    </source>
</evidence>
<dbReference type="InterPro" id="IPR001128">
    <property type="entry name" value="Cyt_P450"/>
</dbReference>
<proteinExistence type="inferred from homology"/>
<dbReference type="InterPro" id="IPR050196">
    <property type="entry name" value="Cytochrome_P450_Monoox"/>
</dbReference>
<keyword evidence="7" id="KW-0503">Monooxygenase</keyword>
<keyword evidence="6" id="KW-0408">Iron</keyword>
<evidence type="ECO:0000256" key="6">
    <source>
        <dbReference type="ARBA" id="ARBA00023004"/>
    </source>
</evidence>
<comment type="subcellular location">
    <subcellularLocation>
        <location evidence="2">Endoplasmic reticulum membrane</location>
    </subcellularLocation>
</comment>
<sequence length="95" mass="10929">MCHLFTDHKKKKMRYMKGEMGDDSRKPKCLLDVLLKLHMEDQVLDEEGVRQEVDTFISAGHDSTAVAVKWALYLIGLYPEVQDKIHQRAGQRIGS</sequence>
<dbReference type="EMBL" id="BPLR01008056">
    <property type="protein sequence ID" value="GIY21787.1"/>
    <property type="molecule type" value="Genomic_DNA"/>
</dbReference>
<dbReference type="PANTHER" id="PTHR24291:SF189">
    <property type="entry name" value="CYTOCHROME P450 4C3-RELATED"/>
    <property type="match status" value="1"/>
</dbReference>
<evidence type="ECO:0000256" key="3">
    <source>
        <dbReference type="ARBA" id="ARBA00010617"/>
    </source>
</evidence>
<keyword evidence="7" id="KW-0560">Oxidoreductase</keyword>
<dbReference type="InterPro" id="IPR036396">
    <property type="entry name" value="Cyt_P450_sf"/>
</dbReference>
<keyword evidence="5" id="KW-0256">Endoplasmic reticulum</keyword>
<keyword evidence="10" id="KW-1185">Reference proteome</keyword>
<comment type="similarity">
    <text evidence="3">Belongs to the cytochrome P450 family.</text>
</comment>
<keyword evidence="8" id="KW-0472">Membrane</keyword>
<dbReference type="GO" id="GO:0020037">
    <property type="term" value="F:heme binding"/>
    <property type="evidence" value="ECO:0007669"/>
    <property type="project" value="InterPro"/>
</dbReference>
<keyword evidence="4" id="KW-0349">Heme</keyword>
<dbReference type="PANTHER" id="PTHR24291">
    <property type="entry name" value="CYTOCHROME P450 FAMILY 4"/>
    <property type="match status" value="1"/>
</dbReference>
<comment type="caution">
    <text evidence="9">The sequence shown here is derived from an EMBL/GenBank/DDBJ whole genome shotgun (WGS) entry which is preliminary data.</text>
</comment>
<comment type="cofactor">
    <cofactor evidence="1">
        <name>heme</name>
        <dbReference type="ChEBI" id="CHEBI:30413"/>
    </cofactor>
</comment>
<gene>
    <name evidence="9" type="primary">Cyp4c3_24</name>
    <name evidence="9" type="ORF">CEXT_771491</name>
</gene>
<evidence type="ECO:0000256" key="1">
    <source>
        <dbReference type="ARBA" id="ARBA00001971"/>
    </source>
</evidence>
<keyword evidence="4" id="KW-0479">Metal-binding</keyword>
<reference evidence="9 10" key="1">
    <citation type="submission" date="2021-06" db="EMBL/GenBank/DDBJ databases">
        <title>Caerostris extrusa draft genome.</title>
        <authorList>
            <person name="Kono N."/>
            <person name="Arakawa K."/>
        </authorList>
    </citation>
    <scope>NUCLEOTIDE SEQUENCE [LARGE SCALE GENOMIC DNA]</scope>
</reference>
<evidence type="ECO:0000256" key="7">
    <source>
        <dbReference type="ARBA" id="ARBA00023033"/>
    </source>
</evidence>
<evidence type="ECO:0000256" key="4">
    <source>
        <dbReference type="ARBA" id="ARBA00022617"/>
    </source>
</evidence>
<dbReference type="Gene3D" id="1.10.630.10">
    <property type="entry name" value="Cytochrome P450"/>
    <property type="match status" value="1"/>
</dbReference>
<dbReference type="GO" id="GO:0005506">
    <property type="term" value="F:iron ion binding"/>
    <property type="evidence" value="ECO:0007669"/>
    <property type="project" value="InterPro"/>
</dbReference>
<evidence type="ECO:0000256" key="8">
    <source>
        <dbReference type="ARBA" id="ARBA00023136"/>
    </source>
</evidence>
<dbReference type="AlphaFoldDB" id="A0AAV4RKB5"/>
<dbReference type="Proteomes" id="UP001054945">
    <property type="component" value="Unassembled WGS sequence"/>
</dbReference>
<dbReference type="GO" id="GO:0016705">
    <property type="term" value="F:oxidoreductase activity, acting on paired donors, with incorporation or reduction of molecular oxygen"/>
    <property type="evidence" value="ECO:0007669"/>
    <property type="project" value="InterPro"/>
</dbReference>
<dbReference type="GO" id="GO:0004497">
    <property type="term" value="F:monooxygenase activity"/>
    <property type="evidence" value="ECO:0007669"/>
    <property type="project" value="UniProtKB-KW"/>
</dbReference>
<dbReference type="GO" id="GO:0005789">
    <property type="term" value="C:endoplasmic reticulum membrane"/>
    <property type="evidence" value="ECO:0007669"/>
    <property type="project" value="UniProtKB-SubCell"/>
</dbReference>
<evidence type="ECO:0000313" key="10">
    <source>
        <dbReference type="Proteomes" id="UP001054945"/>
    </source>
</evidence>